<evidence type="ECO:0000313" key="6">
    <source>
        <dbReference type="EMBL" id="ETR98451.1"/>
    </source>
</evidence>
<organism evidence="6 7">
    <name type="scientific">Hypocrea jecorina (strain ATCC 56765 / BCRC 32924 / NRRL 11460 / Rut C-30)</name>
    <name type="common">Trichoderma reesei</name>
    <dbReference type="NCBI Taxonomy" id="1344414"/>
    <lineage>
        <taxon>Eukaryota</taxon>
        <taxon>Fungi</taxon>
        <taxon>Dikarya</taxon>
        <taxon>Ascomycota</taxon>
        <taxon>Pezizomycotina</taxon>
        <taxon>Sordariomycetes</taxon>
        <taxon>Hypocreomycetidae</taxon>
        <taxon>Hypocreales</taxon>
        <taxon>Hypocreaceae</taxon>
        <taxon>Trichoderma</taxon>
    </lineage>
</organism>
<protein>
    <recommendedName>
        <fullName evidence="4">Protein-lysine N-methyltransferase EFM4</fullName>
        <ecNumber evidence="4">2.1.1.-</ecNumber>
    </recommendedName>
    <alternativeName>
        <fullName evidence="4">Elongation factor methyltransferase 4</fullName>
    </alternativeName>
</protein>
<keyword evidence="3 4" id="KW-0949">S-adenosyl-L-methionine</keyword>
<dbReference type="PANTHER" id="PTHR12843">
    <property type="entry name" value="PROTEIN-LYSINE N-METHYLTRANSFERASE METTL10"/>
    <property type="match status" value="1"/>
</dbReference>
<name>A0A024S2M8_HYPJR</name>
<dbReference type="OrthoDB" id="10069295at2759"/>
<dbReference type="PANTHER" id="PTHR12843:SF5">
    <property type="entry name" value="EEF1A LYSINE METHYLTRANSFERASE 2"/>
    <property type="match status" value="1"/>
</dbReference>
<dbReference type="Pfam" id="PF13489">
    <property type="entry name" value="Methyltransf_23"/>
    <property type="match status" value="1"/>
</dbReference>
<dbReference type="Proteomes" id="UP000024376">
    <property type="component" value="Unassembled WGS sequence"/>
</dbReference>
<dbReference type="AlphaFoldDB" id="A0A024S2M8"/>
<reference evidence="7" key="1">
    <citation type="journal article" date="2013" name="Ind. Biotechnol.">
        <title>Comparative genomics analysis of Trichoderma reesei strains.</title>
        <authorList>
            <person name="Koike H."/>
            <person name="Aerts A."/>
            <person name="LaButti K."/>
            <person name="Grigoriev I.V."/>
            <person name="Baker S.E."/>
        </authorList>
    </citation>
    <scope>NUCLEOTIDE SEQUENCE [LARGE SCALE GENOMIC DNA]</scope>
    <source>
        <strain evidence="7">ATCC 56765 / BCRC 32924 / NRRL 11460 / Rut C-30</strain>
    </source>
</reference>
<dbReference type="EMBL" id="KI911162">
    <property type="protein sequence ID" value="ETR98451.1"/>
    <property type="molecule type" value="Genomic_DNA"/>
</dbReference>
<keyword evidence="4" id="KW-0963">Cytoplasm</keyword>
<sequence length="303" mass="33775">MSSSKPAHLDPSELGTKEYWDKLYATELTNHAANPSDTGTNWFDDSNAEGRIVAFLGGLLDEDDDDEQRREILAGRKKELTQGDAAILDLGCGNGELLFALRDDGWEGTMLGVDYSAQSVELARRIDATRDAVDAEEDGEGEEADSEEPQKKKQQQQQEDEKEEEKKKRIPPVNFLEWNLLTGPLSPTDPASPLHYAPSSSEKPLFDIVLDKGTFDAISLSATSSPTETHPCEIYRQRLLQLLNPHGGIFLVTSCNWTEKELRGWFEDERDGELTVVGRVEYPTFTFGGMKGQTISTLCFRRG</sequence>
<dbReference type="InterPro" id="IPR029063">
    <property type="entry name" value="SAM-dependent_MTases_sf"/>
</dbReference>
<dbReference type="HAMAP" id="MF_03188">
    <property type="entry name" value="Methyltr_EFM4"/>
    <property type="match status" value="1"/>
</dbReference>
<dbReference type="CDD" id="cd02440">
    <property type="entry name" value="AdoMet_MTases"/>
    <property type="match status" value="1"/>
</dbReference>
<evidence type="ECO:0000256" key="2">
    <source>
        <dbReference type="ARBA" id="ARBA00022679"/>
    </source>
</evidence>
<dbReference type="HOGENOM" id="CLU_044783_1_1_1"/>
<keyword evidence="2 4" id="KW-0808">Transferase</keyword>
<evidence type="ECO:0000256" key="1">
    <source>
        <dbReference type="ARBA" id="ARBA00022603"/>
    </source>
</evidence>
<dbReference type="SUPFAM" id="SSF53335">
    <property type="entry name" value="S-adenosyl-L-methionine-dependent methyltransferases"/>
    <property type="match status" value="1"/>
</dbReference>
<proteinExistence type="inferred from homology"/>
<evidence type="ECO:0000313" key="7">
    <source>
        <dbReference type="Proteomes" id="UP000024376"/>
    </source>
</evidence>
<gene>
    <name evidence="4" type="primary">EFM4</name>
    <name evidence="6" type="ORF">M419DRAFT_133427</name>
</gene>
<comment type="similarity">
    <text evidence="4">Belongs to the class I-like SAM-binding methyltransferase superfamily. EFM4 family.</text>
</comment>
<comment type="subcellular location">
    <subcellularLocation>
        <location evidence="4">Cytoplasm</location>
    </subcellularLocation>
</comment>
<evidence type="ECO:0000256" key="3">
    <source>
        <dbReference type="ARBA" id="ARBA00022691"/>
    </source>
</evidence>
<dbReference type="KEGG" id="trr:M419DRAFT_133427"/>
<keyword evidence="1 4" id="KW-0489">Methyltransferase</keyword>
<feature type="region of interest" description="Disordered" evidence="5">
    <location>
        <begin position="131"/>
        <end position="169"/>
    </location>
</feature>
<dbReference type="EC" id="2.1.1.-" evidence="4"/>
<dbReference type="Gene3D" id="3.40.50.150">
    <property type="entry name" value="Vaccinia Virus protein VP39"/>
    <property type="match status" value="1"/>
</dbReference>
<evidence type="ECO:0000256" key="4">
    <source>
        <dbReference type="HAMAP-Rule" id="MF_03188"/>
    </source>
</evidence>
<dbReference type="GO" id="GO:0032259">
    <property type="term" value="P:methylation"/>
    <property type="evidence" value="ECO:0007669"/>
    <property type="project" value="UniProtKB-KW"/>
</dbReference>
<dbReference type="GO" id="GO:0016279">
    <property type="term" value="F:protein-lysine N-methyltransferase activity"/>
    <property type="evidence" value="ECO:0007669"/>
    <property type="project" value="UniProtKB-UniRule"/>
</dbReference>
<feature type="compositionally biased region" description="Acidic residues" evidence="5">
    <location>
        <begin position="134"/>
        <end position="147"/>
    </location>
</feature>
<dbReference type="GO" id="GO:0005737">
    <property type="term" value="C:cytoplasm"/>
    <property type="evidence" value="ECO:0007669"/>
    <property type="project" value="UniProtKB-SubCell"/>
</dbReference>
<accession>A0A024S2M8</accession>
<evidence type="ECO:0000256" key="5">
    <source>
        <dbReference type="SAM" id="MobiDB-lite"/>
    </source>
</evidence>
<comment type="function">
    <text evidence="4">S-adenosyl-L-methionine-dependent protein-lysine N-methyltransferase that mono- and dimethylates elongation factor 1-alpha at 'Lys-316'. May play a role in intracellular transport.</text>
</comment>
<keyword evidence="4" id="KW-0813">Transport</keyword>
<dbReference type="GO" id="GO:0016192">
    <property type="term" value="P:vesicle-mediated transport"/>
    <property type="evidence" value="ECO:0007669"/>
    <property type="project" value="UniProtKB-UniRule"/>
</dbReference>
<dbReference type="InterPro" id="IPR026635">
    <property type="entry name" value="Efm4/METTL10"/>
</dbReference>